<feature type="region of interest" description="Disordered" evidence="1">
    <location>
        <begin position="1"/>
        <end position="28"/>
    </location>
</feature>
<name>A0ABZ0SBQ9_9GAMM</name>
<evidence type="ECO:0000313" key="3">
    <source>
        <dbReference type="Proteomes" id="UP001432180"/>
    </source>
</evidence>
<gene>
    <name evidence="2" type="ORF">Thiowin_02021</name>
</gene>
<proteinExistence type="predicted"/>
<dbReference type="EMBL" id="CP121472">
    <property type="protein sequence ID" value="WPL17035.1"/>
    <property type="molecule type" value="Genomic_DNA"/>
</dbReference>
<dbReference type="RefSeq" id="WP_328987558.1">
    <property type="nucleotide sequence ID" value="NZ_CP121472.1"/>
</dbReference>
<keyword evidence="3" id="KW-1185">Reference proteome</keyword>
<reference evidence="2 3" key="1">
    <citation type="journal article" date="2023" name="Microorganisms">
        <title>Thiorhodovibrio frisius and Trv. litoralis spp. nov., Two Novel Members from a Clade of Fastidious Purple Sulfur Bacteria That Exhibit Unique Red-Shifted Light-Harvesting Capabilities.</title>
        <authorList>
            <person name="Methner A."/>
            <person name="Kuzyk S.B."/>
            <person name="Petersen J."/>
            <person name="Bauer S."/>
            <person name="Brinkmann H."/>
            <person name="Sichau K."/>
            <person name="Wanner G."/>
            <person name="Wolf J."/>
            <person name="Neumann-Schaal M."/>
            <person name="Henke P."/>
            <person name="Tank M."/>
            <person name="Sproer C."/>
            <person name="Bunk B."/>
            <person name="Overmann J."/>
        </authorList>
    </citation>
    <scope>NUCLEOTIDE SEQUENCE [LARGE SCALE GENOMIC DNA]</scope>
    <source>
        <strain evidence="2 3">DSM 6702</strain>
    </source>
</reference>
<organism evidence="2 3">
    <name type="scientific">Thiorhodovibrio winogradskyi</name>
    <dbReference type="NCBI Taxonomy" id="77007"/>
    <lineage>
        <taxon>Bacteria</taxon>
        <taxon>Pseudomonadati</taxon>
        <taxon>Pseudomonadota</taxon>
        <taxon>Gammaproteobacteria</taxon>
        <taxon>Chromatiales</taxon>
        <taxon>Chromatiaceae</taxon>
        <taxon>Thiorhodovibrio</taxon>
    </lineage>
</organism>
<sequence length="87" mass="9461">MSVQCETLARQEAGAAADNGWNTHSTGHDVTPAMTDIAFANDPRGFDYVERQAMKIQLPELMELQASGQAQVTISAYPRNTPPGRRA</sequence>
<accession>A0ABZ0SBQ9</accession>
<dbReference type="Proteomes" id="UP001432180">
    <property type="component" value="Chromosome"/>
</dbReference>
<evidence type="ECO:0000313" key="2">
    <source>
        <dbReference type="EMBL" id="WPL17035.1"/>
    </source>
</evidence>
<protein>
    <submittedName>
        <fullName evidence="2">Uncharacterized protein</fullName>
    </submittedName>
</protein>
<evidence type="ECO:0000256" key="1">
    <source>
        <dbReference type="SAM" id="MobiDB-lite"/>
    </source>
</evidence>